<dbReference type="GO" id="GO:0010181">
    <property type="term" value="F:FMN binding"/>
    <property type="evidence" value="ECO:0007669"/>
    <property type="project" value="UniProtKB-UniRule"/>
</dbReference>
<organism evidence="7 8">
    <name type="scientific">Planifilum fulgidum</name>
    <dbReference type="NCBI Taxonomy" id="201973"/>
    <lineage>
        <taxon>Bacteria</taxon>
        <taxon>Bacillati</taxon>
        <taxon>Bacillota</taxon>
        <taxon>Bacilli</taxon>
        <taxon>Bacillales</taxon>
        <taxon>Thermoactinomycetaceae</taxon>
        <taxon>Planifilum</taxon>
    </lineage>
</organism>
<comment type="cofactor">
    <cofactor evidence="3">
        <name>Mg(2+)</name>
        <dbReference type="ChEBI" id="CHEBI:18420"/>
    </cofactor>
</comment>
<dbReference type="GO" id="GO:0015937">
    <property type="term" value="P:coenzyme A biosynthetic process"/>
    <property type="evidence" value="ECO:0007669"/>
    <property type="project" value="UniProtKB-UniRule"/>
</dbReference>
<feature type="binding site" evidence="3">
    <location>
        <position position="322"/>
    </location>
    <ligand>
        <name>CTP</name>
        <dbReference type="ChEBI" id="CHEBI:37563"/>
    </ligand>
</feature>
<reference evidence="7 8" key="1">
    <citation type="submission" date="2016-10" db="EMBL/GenBank/DDBJ databases">
        <authorList>
            <person name="de Groot N.N."/>
        </authorList>
    </citation>
    <scope>NUCLEOTIDE SEQUENCE [LARGE SCALE GENOMIC DNA]</scope>
    <source>
        <strain evidence="7 8">DSM 44945</strain>
    </source>
</reference>
<accession>A0A1I2SI32</accession>
<dbReference type="EMBL" id="FOOK01000042">
    <property type="protein sequence ID" value="SFG52133.1"/>
    <property type="molecule type" value="Genomic_DNA"/>
</dbReference>
<dbReference type="Proteomes" id="UP000198661">
    <property type="component" value="Unassembled WGS sequence"/>
</dbReference>
<proteinExistence type="inferred from homology"/>
<dbReference type="Gene3D" id="3.40.50.1950">
    <property type="entry name" value="Flavin prenyltransferase-like"/>
    <property type="match status" value="1"/>
</dbReference>
<comment type="catalytic activity">
    <reaction evidence="3 4">
        <text>N-[(R)-4-phosphopantothenoyl]-L-cysteine + H(+) = (R)-4'-phosphopantetheine + CO2</text>
        <dbReference type="Rhea" id="RHEA:16793"/>
        <dbReference type="ChEBI" id="CHEBI:15378"/>
        <dbReference type="ChEBI" id="CHEBI:16526"/>
        <dbReference type="ChEBI" id="CHEBI:59458"/>
        <dbReference type="ChEBI" id="CHEBI:61723"/>
        <dbReference type="EC" id="4.1.1.36"/>
    </reaction>
</comment>
<dbReference type="Gene3D" id="3.40.50.10300">
    <property type="entry name" value="CoaB-like"/>
    <property type="match status" value="1"/>
</dbReference>
<sequence>MRGKRIVVGVTGGIATFKAAALVSRLSQMGADVRVIMTESATRFVTPLTFQTLSRNRVAVDTFDEQDPSVVAHIDLADHADLFVIAPATANILAKMAHGLGDEMLSTTLLATRAPILVAPAMNVHMYQNPVVQKNLQTLKERGVYVIAPGEGMLACGYEGKGRMAEPEEIIARIEEILGASLPDWRDKRVLVTAGPTREPLDPVRFFTNRSSGKMGYAIAEAASRTGAEVVLISGPTSLAPPPGVRRISVVRAEEMLKAVLEELPRADIIIKAAAVADYRPVTVSDRKMKKRDETIEIRMERTPDIALEVGKRKGNRFLVGFAAETDHVEENAREKLRRKGMDLIVANDVTAEGAGFEVDTNIAAVYDQKGLVARWPRMSKERMAERLIALIGERLNDR</sequence>
<keyword evidence="1 3" id="KW-0210">Decarboxylase</keyword>
<keyword evidence="2 3" id="KW-0456">Lyase</keyword>
<feature type="binding site" evidence="3">
    <location>
        <position position="336"/>
    </location>
    <ligand>
        <name>CTP</name>
        <dbReference type="ChEBI" id="CHEBI:37563"/>
    </ligand>
</feature>
<comment type="catalytic activity">
    <reaction evidence="3 4">
        <text>(R)-4'-phosphopantothenate + L-cysteine + CTP = N-[(R)-4-phosphopantothenoyl]-L-cysteine + CMP + diphosphate + H(+)</text>
        <dbReference type="Rhea" id="RHEA:19397"/>
        <dbReference type="ChEBI" id="CHEBI:10986"/>
        <dbReference type="ChEBI" id="CHEBI:15378"/>
        <dbReference type="ChEBI" id="CHEBI:33019"/>
        <dbReference type="ChEBI" id="CHEBI:35235"/>
        <dbReference type="ChEBI" id="CHEBI:37563"/>
        <dbReference type="ChEBI" id="CHEBI:59458"/>
        <dbReference type="ChEBI" id="CHEBI:60377"/>
        <dbReference type="EC" id="6.3.2.5"/>
    </reaction>
</comment>
<dbReference type="GO" id="GO:0015941">
    <property type="term" value="P:pantothenate catabolic process"/>
    <property type="evidence" value="ECO:0007669"/>
    <property type="project" value="InterPro"/>
</dbReference>
<dbReference type="AlphaFoldDB" id="A0A1I2SI32"/>
<dbReference type="InterPro" id="IPR003382">
    <property type="entry name" value="Flavoprotein"/>
</dbReference>
<keyword evidence="3 4" id="KW-0288">FMN</keyword>
<gene>
    <name evidence="3" type="primary">coaBC</name>
    <name evidence="7" type="ORF">SAMN04488025_14211</name>
</gene>
<comment type="similarity">
    <text evidence="3 4">In the N-terminal section; belongs to the HFCD (homo-oligomeric flavin containing Cys decarboxylase) superfamily.</text>
</comment>
<dbReference type="Pfam" id="PF04127">
    <property type="entry name" value="DFP"/>
    <property type="match status" value="1"/>
</dbReference>
<comment type="pathway">
    <text evidence="3 4">Cofactor biosynthesis; coenzyme A biosynthesis; CoA from (R)-pantothenate: step 2/5.</text>
</comment>
<dbReference type="PANTHER" id="PTHR14359">
    <property type="entry name" value="HOMO-OLIGOMERIC FLAVIN CONTAINING CYS DECARBOXYLASE FAMILY"/>
    <property type="match status" value="1"/>
</dbReference>
<keyword evidence="3 4" id="KW-0436">Ligase</keyword>
<evidence type="ECO:0000313" key="7">
    <source>
        <dbReference type="EMBL" id="SFG52133.1"/>
    </source>
</evidence>
<feature type="binding site" evidence="3">
    <location>
        <position position="340"/>
    </location>
    <ligand>
        <name>CTP</name>
        <dbReference type="ChEBI" id="CHEBI:37563"/>
    </ligand>
</feature>
<comment type="pathway">
    <text evidence="3 4">Cofactor biosynthesis; coenzyme A biosynthesis; CoA from (R)-pantothenate: step 3/5.</text>
</comment>
<feature type="binding site" evidence="3">
    <location>
        <position position="288"/>
    </location>
    <ligand>
        <name>CTP</name>
        <dbReference type="ChEBI" id="CHEBI:37563"/>
    </ligand>
</feature>
<dbReference type="HAMAP" id="MF_02225">
    <property type="entry name" value="CoaBC"/>
    <property type="match status" value="1"/>
</dbReference>
<dbReference type="InterPro" id="IPR005252">
    <property type="entry name" value="CoaBC"/>
</dbReference>
<keyword evidence="3" id="KW-0511">Multifunctional enzyme</keyword>
<dbReference type="GO" id="GO:0004633">
    <property type="term" value="F:phosphopantothenoylcysteine decarboxylase activity"/>
    <property type="evidence" value="ECO:0007669"/>
    <property type="project" value="UniProtKB-UniRule"/>
</dbReference>
<dbReference type="GO" id="GO:0004632">
    <property type="term" value="F:phosphopantothenate--cysteine ligase activity"/>
    <property type="evidence" value="ECO:0007669"/>
    <property type="project" value="UniProtKB-UniRule"/>
</dbReference>
<dbReference type="SUPFAM" id="SSF52507">
    <property type="entry name" value="Homo-oligomeric flavin-containing Cys decarboxylases, HFCD"/>
    <property type="match status" value="1"/>
</dbReference>
<dbReference type="UniPathway" id="UPA00241">
    <property type="reaction ID" value="UER00353"/>
</dbReference>
<dbReference type="InterPro" id="IPR035929">
    <property type="entry name" value="CoaB-like_sf"/>
</dbReference>
<keyword evidence="3 4" id="KW-0285">Flavoprotein</keyword>
<dbReference type="OrthoDB" id="9802554at2"/>
<feature type="binding site" evidence="3">
    <location>
        <position position="278"/>
    </location>
    <ligand>
        <name>CTP</name>
        <dbReference type="ChEBI" id="CHEBI:37563"/>
    </ligand>
</feature>
<keyword evidence="8" id="KW-1185">Reference proteome</keyword>
<dbReference type="InterPro" id="IPR036551">
    <property type="entry name" value="Flavin_trans-like"/>
</dbReference>
<evidence type="ECO:0000256" key="2">
    <source>
        <dbReference type="ARBA" id="ARBA00023239"/>
    </source>
</evidence>
<dbReference type="STRING" id="201973.SAMN04488025_14211"/>
<evidence type="ECO:0000256" key="3">
    <source>
        <dbReference type="HAMAP-Rule" id="MF_02225"/>
    </source>
</evidence>
<comment type="similarity">
    <text evidence="3 4">In the C-terminal section; belongs to the PPC synthetase family.</text>
</comment>
<dbReference type="GO" id="GO:0071513">
    <property type="term" value="C:phosphopantothenoylcysteine decarboxylase complex"/>
    <property type="evidence" value="ECO:0007669"/>
    <property type="project" value="TreeGrafter"/>
</dbReference>
<feature type="active site" description="Proton donor" evidence="3">
    <location>
        <position position="156"/>
    </location>
</feature>
<feature type="domain" description="DNA/pantothenate metabolism flavoprotein C-terminal" evidence="6">
    <location>
        <begin position="186"/>
        <end position="392"/>
    </location>
</feature>
<keyword evidence="3" id="KW-0460">Magnesium</keyword>
<dbReference type="SUPFAM" id="SSF102645">
    <property type="entry name" value="CoaB-like"/>
    <property type="match status" value="1"/>
</dbReference>
<dbReference type="EC" id="4.1.1.36" evidence="3"/>
<evidence type="ECO:0000259" key="5">
    <source>
        <dbReference type="Pfam" id="PF02441"/>
    </source>
</evidence>
<evidence type="ECO:0000313" key="8">
    <source>
        <dbReference type="Proteomes" id="UP000198661"/>
    </source>
</evidence>
<comment type="caution">
    <text evidence="3">Lacks conserved residue(s) required for the propagation of feature annotation.</text>
</comment>
<feature type="domain" description="Flavoprotein" evidence="5">
    <location>
        <begin position="4"/>
        <end position="176"/>
    </location>
</feature>
<comment type="cofactor">
    <cofactor evidence="3">
        <name>FMN</name>
        <dbReference type="ChEBI" id="CHEBI:58210"/>
    </cofactor>
    <text evidence="3">Binds 1 FMN per subunit.</text>
</comment>
<dbReference type="NCBIfam" id="TIGR00521">
    <property type="entry name" value="coaBC_dfp"/>
    <property type="match status" value="1"/>
</dbReference>
<dbReference type="Pfam" id="PF02441">
    <property type="entry name" value="Flavoprotein"/>
    <property type="match status" value="1"/>
</dbReference>
<evidence type="ECO:0000256" key="1">
    <source>
        <dbReference type="ARBA" id="ARBA00022793"/>
    </source>
</evidence>
<dbReference type="RefSeq" id="WP_092041356.1">
    <property type="nucleotide sequence ID" value="NZ_FOOK01000042.1"/>
</dbReference>
<name>A0A1I2SI32_9BACL</name>
<comment type="function">
    <text evidence="4">Catalyzes two steps in the biosynthesis of coenzyme A. In the first step cysteine is conjugated to 4'-phosphopantothenate to form 4-phosphopantothenoylcysteine, in the latter compound is decarboxylated to form 4'-phosphopantotheine.</text>
</comment>
<evidence type="ECO:0000259" key="6">
    <source>
        <dbReference type="Pfam" id="PF04127"/>
    </source>
</evidence>
<keyword evidence="3" id="KW-0479">Metal-binding</keyword>
<dbReference type="GO" id="GO:0046872">
    <property type="term" value="F:metal ion binding"/>
    <property type="evidence" value="ECO:0007669"/>
    <property type="project" value="UniProtKB-KW"/>
</dbReference>
<comment type="function">
    <text evidence="3">Catalyzes two sequential steps in the biosynthesis of coenzyme A. In the first step cysteine is conjugated to 4'-phosphopantothenate to form 4-phosphopantothenoylcysteine. In the second step the latter compound is decarboxylated to form 4'-phosphopantotheine.</text>
</comment>
<feature type="region of interest" description="Phosphopantothenate--cysteine ligase" evidence="3">
    <location>
        <begin position="190"/>
        <end position="399"/>
    </location>
</feature>
<dbReference type="InterPro" id="IPR007085">
    <property type="entry name" value="DNA/pantothenate-metab_flavo_C"/>
</dbReference>
<feature type="region of interest" description="Phosphopantothenoylcysteine decarboxylase" evidence="3">
    <location>
        <begin position="1"/>
        <end position="189"/>
    </location>
</feature>
<dbReference type="EC" id="6.3.2.5" evidence="3"/>
<dbReference type="PANTHER" id="PTHR14359:SF6">
    <property type="entry name" value="PHOSPHOPANTOTHENOYLCYSTEINE DECARBOXYLASE"/>
    <property type="match status" value="1"/>
</dbReference>
<evidence type="ECO:0000256" key="4">
    <source>
        <dbReference type="RuleBase" id="RU364078"/>
    </source>
</evidence>
<protein>
    <recommendedName>
        <fullName evidence="3">Coenzyme A biosynthesis bifunctional protein CoaBC</fullName>
    </recommendedName>
    <alternativeName>
        <fullName evidence="3">DNA/pantothenate metabolism flavoprotein</fullName>
    </alternativeName>
    <alternativeName>
        <fullName evidence="3">Phosphopantothenoylcysteine synthetase/decarboxylase</fullName>
        <shortName evidence="3">PPCS-PPCDC</shortName>
    </alternativeName>
    <domain>
        <recommendedName>
            <fullName evidence="3">Phosphopantothenoylcysteine decarboxylase</fullName>
            <shortName evidence="3">PPC decarboxylase</shortName>
            <shortName evidence="3">PPC-DC</shortName>
            <ecNumber evidence="3">4.1.1.36</ecNumber>
        </recommendedName>
        <alternativeName>
            <fullName evidence="3">CoaC</fullName>
        </alternativeName>
    </domain>
    <domain>
        <recommendedName>
            <fullName evidence="3">Phosphopantothenate--cysteine ligase</fullName>
            <ecNumber evidence="3">6.3.2.5</ecNumber>
        </recommendedName>
        <alternativeName>
            <fullName evidence="3">CoaB</fullName>
        </alternativeName>
        <alternativeName>
            <fullName evidence="3">Phosphopantothenoylcysteine synthetase</fullName>
            <shortName evidence="3">PPC synthetase</shortName>
            <shortName evidence="3">PPC-S</shortName>
        </alternativeName>
    </domain>
</protein>